<accession>A0A4Y2NH57</accession>
<dbReference type="PRINTS" id="PR00080">
    <property type="entry name" value="SDRFAMILY"/>
</dbReference>
<dbReference type="FunFam" id="3.40.50.720:FF:000047">
    <property type="entry name" value="NADP-dependent L-serine/L-allo-threonine dehydrogenase"/>
    <property type="match status" value="1"/>
</dbReference>
<dbReference type="Pfam" id="PF00106">
    <property type="entry name" value="adh_short"/>
    <property type="match status" value="1"/>
</dbReference>
<name>A0A4Y2NH57_ARAVE</name>
<keyword evidence="5" id="KW-1185">Reference proteome</keyword>
<evidence type="ECO:0000313" key="5">
    <source>
        <dbReference type="Proteomes" id="UP000499080"/>
    </source>
</evidence>
<evidence type="ECO:0000256" key="2">
    <source>
        <dbReference type="ARBA" id="ARBA00023002"/>
    </source>
</evidence>
<dbReference type="OrthoDB" id="6417325at2759"/>
<dbReference type="Gene3D" id="3.40.50.720">
    <property type="entry name" value="NAD(P)-binding Rossmann-like Domain"/>
    <property type="match status" value="1"/>
</dbReference>
<reference evidence="4 5" key="1">
    <citation type="journal article" date="2019" name="Sci. Rep.">
        <title>Orb-weaving spider Araneus ventricosus genome elucidates the spidroin gene catalogue.</title>
        <authorList>
            <person name="Kono N."/>
            <person name="Nakamura H."/>
            <person name="Ohtoshi R."/>
            <person name="Moran D.A.P."/>
            <person name="Shinohara A."/>
            <person name="Yoshida Y."/>
            <person name="Fujiwara M."/>
            <person name="Mori M."/>
            <person name="Tomita M."/>
            <person name="Arakawa K."/>
        </authorList>
    </citation>
    <scope>NUCLEOTIDE SEQUENCE [LARGE SCALE GENOMIC DNA]</scope>
</reference>
<dbReference type="GO" id="GO:0016616">
    <property type="term" value="F:oxidoreductase activity, acting on the CH-OH group of donors, NAD or NADP as acceptor"/>
    <property type="evidence" value="ECO:0007669"/>
    <property type="project" value="UniProtKB-ARBA"/>
</dbReference>
<protein>
    <submittedName>
        <fullName evidence="4">Dehydrogenase/reductase SDR family member 11</fullName>
    </submittedName>
</protein>
<evidence type="ECO:0000313" key="4">
    <source>
        <dbReference type="EMBL" id="GBN37417.1"/>
    </source>
</evidence>
<dbReference type="SUPFAM" id="SSF51735">
    <property type="entry name" value="NAD(P)-binding Rossmann-fold domains"/>
    <property type="match status" value="1"/>
</dbReference>
<sequence length="255" mass="27666">MERWQGRAALVTGASAGIGAELCRVLVQHGMLVVGCARSVDKIKAIAEEDAVKASPGKLIAIKCDLTKESEILSLFDEIRQKVGRLDVCINNAGLGYDAPLLTGTTSQFRNMLDVNVMALCICTQQAVKLMQEIGIDDGQIIHISSIGGHTIPQQGGLGANFYCGTKFMVRALTEGLRREIKGLNSHIRIASVSPGLVETQFFETYLKDNAALKPEDLFKRQPLQSKDVAESVVHILSAPQHVEIHDIIVCPYNG</sequence>
<dbReference type="InterPro" id="IPR002347">
    <property type="entry name" value="SDR_fam"/>
</dbReference>
<evidence type="ECO:0000256" key="1">
    <source>
        <dbReference type="ARBA" id="ARBA00006484"/>
    </source>
</evidence>
<evidence type="ECO:0000256" key="3">
    <source>
        <dbReference type="RuleBase" id="RU000363"/>
    </source>
</evidence>
<dbReference type="Proteomes" id="UP000499080">
    <property type="component" value="Unassembled WGS sequence"/>
</dbReference>
<dbReference type="PRINTS" id="PR00081">
    <property type="entry name" value="GDHRDH"/>
</dbReference>
<organism evidence="4 5">
    <name type="scientific">Araneus ventricosus</name>
    <name type="common">Orbweaver spider</name>
    <name type="synonym">Epeira ventricosa</name>
    <dbReference type="NCBI Taxonomy" id="182803"/>
    <lineage>
        <taxon>Eukaryota</taxon>
        <taxon>Metazoa</taxon>
        <taxon>Ecdysozoa</taxon>
        <taxon>Arthropoda</taxon>
        <taxon>Chelicerata</taxon>
        <taxon>Arachnida</taxon>
        <taxon>Araneae</taxon>
        <taxon>Araneomorphae</taxon>
        <taxon>Entelegynae</taxon>
        <taxon>Araneoidea</taxon>
        <taxon>Araneidae</taxon>
        <taxon>Araneus</taxon>
    </lineage>
</organism>
<dbReference type="InterPro" id="IPR036291">
    <property type="entry name" value="NAD(P)-bd_dom_sf"/>
</dbReference>
<gene>
    <name evidence="4" type="primary">DHRS11_6</name>
    <name evidence="4" type="ORF">AVEN_153573_1</name>
</gene>
<dbReference type="PANTHER" id="PTHR43115:SF4">
    <property type="entry name" value="DEHYDROGENASE_REDUCTASE SDR FAMILY MEMBER 11"/>
    <property type="match status" value="1"/>
</dbReference>
<dbReference type="AlphaFoldDB" id="A0A4Y2NH57"/>
<dbReference type="EMBL" id="BGPR01009016">
    <property type="protein sequence ID" value="GBN37417.1"/>
    <property type="molecule type" value="Genomic_DNA"/>
</dbReference>
<proteinExistence type="inferred from homology"/>
<comment type="caution">
    <text evidence="4">The sequence shown here is derived from an EMBL/GenBank/DDBJ whole genome shotgun (WGS) entry which is preliminary data.</text>
</comment>
<keyword evidence="2" id="KW-0560">Oxidoreductase</keyword>
<comment type="similarity">
    <text evidence="1 3">Belongs to the short-chain dehydrogenases/reductases (SDR) family.</text>
</comment>
<dbReference type="PANTHER" id="PTHR43115">
    <property type="entry name" value="DEHYDROGENASE/REDUCTASE SDR FAMILY MEMBER 11"/>
    <property type="match status" value="1"/>
</dbReference>